<accession>A0A151B2D1</accession>
<dbReference type="AlphaFoldDB" id="A0A151B2D1"/>
<dbReference type="Proteomes" id="UP000075531">
    <property type="component" value="Unassembled WGS sequence"/>
</dbReference>
<evidence type="ECO:0000313" key="2">
    <source>
        <dbReference type="EMBL" id="KYH33953.1"/>
    </source>
</evidence>
<keyword evidence="3" id="KW-1185">Reference proteome</keyword>
<dbReference type="STRING" id="1121338.CLTEP_21320"/>
<dbReference type="EMBL" id="LTBA01000032">
    <property type="protein sequence ID" value="KYH33953.1"/>
    <property type="molecule type" value="Genomic_DNA"/>
</dbReference>
<sequence>MLKYRIRQLIRAFMAYFSNISYNDNMYLKKYLNYEQLNLFNELSMYEKKHSLYIARDIENNYRNNISDRELEILIKASLLHDVGKIKSKLNLFDRVFLVIMNGLIKDNLKKIKIRPLEYKIYVYYNHGEIGYELLKNCSEDEILYLVRYHHNKCLNDYKLKILQKFDERN</sequence>
<gene>
    <name evidence="2" type="ORF">CLTEP_21320</name>
</gene>
<protein>
    <submittedName>
        <fullName evidence="2">HD domain protein</fullName>
    </submittedName>
</protein>
<dbReference type="Pfam" id="PF01966">
    <property type="entry name" value="HD"/>
    <property type="match status" value="1"/>
</dbReference>
<organism evidence="2 3">
    <name type="scientific">Clostridium tepidiprofundi DSM 19306</name>
    <dbReference type="NCBI Taxonomy" id="1121338"/>
    <lineage>
        <taxon>Bacteria</taxon>
        <taxon>Bacillati</taxon>
        <taxon>Bacillota</taxon>
        <taxon>Clostridia</taxon>
        <taxon>Eubacteriales</taxon>
        <taxon>Clostridiaceae</taxon>
        <taxon>Clostridium</taxon>
    </lineage>
</organism>
<dbReference type="SUPFAM" id="SSF109604">
    <property type="entry name" value="HD-domain/PDEase-like"/>
    <property type="match status" value="1"/>
</dbReference>
<proteinExistence type="predicted"/>
<evidence type="ECO:0000259" key="1">
    <source>
        <dbReference type="Pfam" id="PF01966"/>
    </source>
</evidence>
<evidence type="ECO:0000313" key="3">
    <source>
        <dbReference type="Proteomes" id="UP000075531"/>
    </source>
</evidence>
<dbReference type="OrthoDB" id="68032at2"/>
<reference evidence="2 3" key="1">
    <citation type="submission" date="2016-02" db="EMBL/GenBank/DDBJ databases">
        <title>Genome sequence of Clostridium tepidiprofundi DSM 19306.</title>
        <authorList>
            <person name="Poehlein A."/>
            <person name="Daniel R."/>
        </authorList>
    </citation>
    <scope>NUCLEOTIDE SEQUENCE [LARGE SCALE GENOMIC DNA]</scope>
    <source>
        <strain evidence="2 3">DSM 19306</strain>
    </source>
</reference>
<dbReference type="RefSeq" id="WP_066826535.1">
    <property type="nucleotide sequence ID" value="NZ_LTBA01000032.1"/>
</dbReference>
<comment type="caution">
    <text evidence="2">The sequence shown here is derived from an EMBL/GenBank/DDBJ whole genome shotgun (WGS) entry which is preliminary data.</text>
</comment>
<dbReference type="Gene3D" id="1.10.3210.10">
    <property type="entry name" value="Hypothetical protein af1432"/>
    <property type="match status" value="1"/>
</dbReference>
<name>A0A151B2D1_9CLOT</name>
<feature type="domain" description="HD" evidence="1">
    <location>
        <begin position="53"/>
        <end position="155"/>
    </location>
</feature>
<dbReference type="PATRIC" id="fig|1121338.3.peg.2222"/>
<dbReference type="InterPro" id="IPR006674">
    <property type="entry name" value="HD_domain"/>
</dbReference>